<protein>
    <submittedName>
        <fullName evidence="1">Uncharacterized protein</fullName>
    </submittedName>
</protein>
<sequence length="75" mass="8793">MSHECCMYKFTKSFQFQEAEEVFLFLNQALQSHAISGYQGGISSLLVVSTCLQEWVTVMMEYLIFCLDPFMENRY</sequence>
<reference evidence="1" key="2">
    <citation type="journal article" date="2010" name="Science">
        <title>The genome of the Western clawed frog Xenopus tropicalis.</title>
        <authorList>
            <person name="Hellsten U."/>
            <person name="Harland R.M."/>
            <person name="Gilchrist M.J."/>
            <person name="Hendrix D."/>
            <person name="Jurka J."/>
            <person name="Kapitonov V."/>
            <person name="Ovcharenko I."/>
            <person name="Putnam N.H."/>
            <person name="Shu S."/>
            <person name="Taher L."/>
            <person name="Blitz I.L."/>
            <person name="Blumberg B."/>
            <person name="Dichmann D.S."/>
            <person name="Dubchak I."/>
            <person name="Amaya E."/>
            <person name="Detter J.C."/>
            <person name="Fletcher R."/>
            <person name="Gerhard D.S."/>
            <person name="Goodstein D."/>
            <person name="Graves T."/>
            <person name="Grigoriev I.V."/>
            <person name="Grimwood J."/>
            <person name="Kawashima T."/>
            <person name="Lindquist E."/>
            <person name="Lucas S.M."/>
            <person name="Mead P.E."/>
            <person name="Mitros T."/>
            <person name="Ogino H."/>
            <person name="Ohta Y."/>
            <person name="Poliakov A.V."/>
            <person name="Pollet N."/>
            <person name="Robert J."/>
            <person name="Salamov A."/>
            <person name="Sater A.K."/>
            <person name="Schmutz J."/>
            <person name="Terry A."/>
            <person name="Vize P.D."/>
            <person name="Warren W.C."/>
            <person name="Wells D."/>
            <person name="Wills A."/>
            <person name="Wilson R.K."/>
            <person name="Zimmerman L.B."/>
            <person name="Zorn A.M."/>
            <person name="Grainger R."/>
            <person name="Grammer T."/>
            <person name="Khokha M.K."/>
            <person name="Richardson P.M."/>
            <person name="Rokhsar D.S."/>
        </authorList>
    </citation>
    <scope>NUCLEOTIDE SEQUENCE [LARGE SCALE GENOMIC DNA]</scope>
    <source>
        <strain evidence="1">Nigerian</strain>
    </source>
</reference>
<accession>A0A1B8XWQ4</accession>
<evidence type="ECO:0000313" key="1">
    <source>
        <dbReference type="EMBL" id="OCA15052.1"/>
    </source>
</evidence>
<gene>
    <name evidence="1" type="ORF">XENTR_v90030686mg</name>
</gene>
<name>A0A1B8XWQ4_XENTR</name>
<dbReference type="AlphaFoldDB" id="A0A1B8XWQ4"/>
<organism evidence="1">
    <name type="scientific">Xenopus tropicalis</name>
    <name type="common">Western clawed frog</name>
    <name type="synonym">Silurana tropicalis</name>
    <dbReference type="NCBI Taxonomy" id="8364"/>
    <lineage>
        <taxon>Eukaryota</taxon>
        <taxon>Metazoa</taxon>
        <taxon>Chordata</taxon>
        <taxon>Craniata</taxon>
        <taxon>Vertebrata</taxon>
        <taxon>Euteleostomi</taxon>
        <taxon>Amphibia</taxon>
        <taxon>Batrachia</taxon>
        <taxon>Anura</taxon>
        <taxon>Pipoidea</taxon>
        <taxon>Pipidae</taxon>
        <taxon>Xenopodinae</taxon>
        <taxon>Xenopus</taxon>
        <taxon>Silurana</taxon>
    </lineage>
</organism>
<proteinExistence type="predicted"/>
<reference evidence="1" key="1">
    <citation type="submission" date="2009-11" db="EMBL/GenBank/DDBJ databases">
        <authorList>
            <consortium name="US DOE Joint Genome Institute (JGI-PGF)"/>
            <person name="Ottilar R."/>
            <person name="Schmutz J."/>
            <person name="Salamov A."/>
            <person name="Cheng J.F."/>
            <person name="Lucas S."/>
            <person name="Pitluck S."/>
            <person name="Gundlach H."/>
            <person name="Guo Y."/>
            <person name="Haberer G."/>
            <person name="Nasrallah J."/>
            <person name="Mayer K.F.X."/>
            <person name="van de Peer Y."/>
            <person name="Weigel D."/>
            <person name="Grigoriev I.V."/>
        </authorList>
    </citation>
    <scope>NUCLEOTIDE SEQUENCE</scope>
    <source>
        <strain evidence="1">Nigerian</strain>
    </source>
</reference>
<reference evidence="1" key="3">
    <citation type="submission" date="2016-05" db="EMBL/GenBank/DDBJ databases">
        <title>WGS assembly of Xenopus tropicalis.</title>
        <authorList>
            <person name="Sessions A."/>
            <person name="Jenkins J."/>
            <person name="Mitros T."/>
            <person name="Lyons J.T."/>
            <person name="Dichmann D.S."/>
            <person name="Robert J."/>
            <person name="Harland R.M."/>
            <person name="Rokhsar D.S."/>
        </authorList>
    </citation>
    <scope>NUCLEOTIDE SEQUENCE</scope>
    <source>
        <strain evidence="1">Nigerian</strain>
    </source>
</reference>
<dbReference type="EMBL" id="KV460997">
    <property type="protein sequence ID" value="OCA15052.1"/>
    <property type="molecule type" value="Genomic_DNA"/>
</dbReference>